<dbReference type="EMBL" id="KI913966">
    <property type="protein sequence ID" value="ETV99716.1"/>
    <property type="molecule type" value="Genomic_DNA"/>
</dbReference>
<organism evidence="1">
    <name type="scientific">Aphanomyces invadans</name>
    <dbReference type="NCBI Taxonomy" id="157072"/>
    <lineage>
        <taxon>Eukaryota</taxon>
        <taxon>Sar</taxon>
        <taxon>Stramenopiles</taxon>
        <taxon>Oomycota</taxon>
        <taxon>Saprolegniomycetes</taxon>
        <taxon>Saprolegniales</taxon>
        <taxon>Verrucalvaceae</taxon>
        <taxon>Aphanomyces</taxon>
    </lineage>
</organism>
<accession>A0A024U1D6</accession>
<dbReference type="GeneID" id="20084826"/>
<name>A0A024U1D6_9STRA</name>
<sequence>MARTRKAESFTADSKSSIQYILNPASTCLSLLSTDECLGNRKARDSAKRRQCEVGGCTHFIASRHRCIRHGRSAMQPFQLLKRRETERAVLDSRRMENVHCGGLQQSNEGTGLVLEPRRRKEVPVAWMFQDRPSIWMVLGPWRRQALPTNGMPSAWLRAAWTLLPGTLQCINDVIQC</sequence>
<dbReference type="VEuPathDB" id="FungiDB:H310_07776"/>
<proteinExistence type="predicted"/>
<reference evidence="1" key="1">
    <citation type="submission" date="2013-12" db="EMBL/GenBank/DDBJ databases">
        <title>The Genome Sequence of Aphanomyces invadans NJM9701.</title>
        <authorList>
            <consortium name="The Broad Institute Genomics Platform"/>
            <person name="Russ C."/>
            <person name="Tyler B."/>
            <person name="van West P."/>
            <person name="Dieguez-Uribeondo J."/>
            <person name="Young S.K."/>
            <person name="Zeng Q."/>
            <person name="Gargeya S."/>
            <person name="Fitzgerald M."/>
            <person name="Abouelleil A."/>
            <person name="Alvarado L."/>
            <person name="Chapman S.B."/>
            <person name="Gainer-Dewar J."/>
            <person name="Goldberg J."/>
            <person name="Griggs A."/>
            <person name="Gujja S."/>
            <person name="Hansen M."/>
            <person name="Howarth C."/>
            <person name="Imamovic A."/>
            <person name="Ireland A."/>
            <person name="Larimer J."/>
            <person name="McCowan C."/>
            <person name="Murphy C."/>
            <person name="Pearson M."/>
            <person name="Poon T.W."/>
            <person name="Priest M."/>
            <person name="Roberts A."/>
            <person name="Saif S."/>
            <person name="Shea T."/>
            <person name="Sykes S."/>
            <person name="Wortman J."/>
            <person name="Nusbaum C."/>
            <person name="Birren B."/>
        </authorList>
    </citation>
    <scope>NUCLEOTIDE SEQUENCE [LARGE SCALE GENOMIC DNA]</scope>
    <source>
        <strain evidence="1">NJM9701</strain>
    </source>
</reference>
<dbReference type="AlphaFoldDB" id="A0A024U1D6"/>
<dbReference type="OrthoDB" id="10588592at2759"/>
<protein>
    <submittedName>
        <fullName evidence="1">Uncharacterized protein</fullName>
    </submittedName>
</protein>
<gene>
    <name evidence="1" type="ORF">H310_07776</name>
</gene>
<dbReference type="RefSeq" id="XP_008871492.1">
    <property type="nucleotide sequence ID" value="XM_008873270.1"/>
</dbReference>
<evidence type="ECO:0000313" key="1">
    <source>
        <dbReference type="EMBL" id="ETV99716.1"/>
    </source>
</evidence>